<dbReference type="Proteomes" id="UP000024635">
    <property type="component" value="Unassembled WGS sequence"/>
</dbReference>
<keyword evidence="2" id="KW-1185">Reference proteome</keyword>
<accession>A0A016TXA3</accession>
<gene>
    <name evidence="1" type="primary">Acey_s0070.g415</name>
    <name evidence="1" type="ORF">Y032_0070g415</name>
</gene>
<evidence type="ECO:0000313" key="2">
    <source>
        <dbReference type="Proteomes" id="UP000024635"/>
    </source>
</evidence>
<sequence>MAGEPLPRGKKSHQACEIDSDVPLLAGPFSSHAWVFPRLITPSTSAQFPPSPSTVANPIYCSYSYTLSMQPPL</sequence>
<comment type="caution">
    <text evidence="1">The sequence shown here is derived from an EMBL/GenBank/DDBJ whole genome shotgun (WGS) entry which is preliminary data.</text>
</comment>
<dbReference type="OrthoDB" id="8947034at2759"/>
<dbReference type="AlphaFoldDB" id="A0A016TXA3"/>
<evidence type="ECO:0000313" key="1">
    <source>
        <dbReference type="EMBL" id="EYC07406.1"/>
    </source>
</evidence>
<organism evidence="1 2">
    <name type="scientific">Ancylostoma ceylanicum</name>
    <dbReference type="NCBI Taxonomy" id="53326"/>
    <lineage>
        <taxon>Eukaryota</taxon>
        <taxon>Metazoa</taxon>
        <taxon>Ecdysozoa</taxon>
        <taxon>Nematoda</taxon>
        <taxon>Chromadorea</taxon>
        <taxon>Rhabditida</taxon>
        <taxon>Rhabditina</taxon>
        <taxon>Rhabditomorpha</taxon>
        <taxon>Strongyloidea</taxon>
        <taxon>Ancylostomatidae</taxon>
        <taxon>Ancylostomatinae</taxon>
        <taxon>Ancylostoma</taxon>
    </lineage>
</organism>
<name>A0A016TXA3_9BILA</name>
<reference evidence="2" key="1">
    <citation type="journal article" date="2015" name="Nat. Genet.">
        <title>The genome and transcriptome of the zoonotic hookworm Ancylostoma ceylanicum identify infection-specific gene families.</title>
        <authorList>
            <person name="Schwarz E.M."/>
            <person name="Hu Y."/>
            <person name="Antoshechkin I."/>
            <person name="Miller M.M."/>
            <person name="Sternberg P.W."/>
            <person name="Aroian R.V."/>
        </authorList>
    </citation>
    <scope>NUCLEOTIDE SEQUENCE</scope>
    <source>
        <strain evidence="2">HY135</strain>
    </source>
</reference>
<dbReference type="EMBL" id="JARK01001406">
    <property type="protein sequence ID" value="EYC07406.1"/>
    <property type="molecule type" value="Genomic_DNA"/>
</dbReference>
<proteinExistence type="predicted"/>
<protein>
    <submittedName>
        <fullName evidence="1">Uncharacterized protein</fullName>
    </submittedName>
</protein>